<protein>
    <submittedName>
        <fullName evidence="4">Phosphatase PAP2 family protein</fullName>
    </submittedName>
</protein>
<reference evidence="4 5" key="1">
    <citation type="submission" date="2024-04" db="EMBL/GenBank/DDBJ databases">
        <title>Defined microbial consortia suppress multidrug-resistant proinflammatory Enterobacteriaceae via ecological control.</title>
        <authorList>
            <person name="Furuichi M."/>
            <person name="Kawaguchi T."/>
            <person name="Pust M."/>
            <person name="Yasuma K."/>
            <person name="Plichta D."/>
            <person name="Hasegawa N."/>
            <person name="Ohya T."/>
            <person name="Bhattarai S."/>
            <person name="Sasajima S."/>
            <person name="Aoto Y."/>
            <person name="Tuganbaev T."/>
            <person name="Yaginuma M."/>
            <person name="Ueda M."/>
            <person name="Okahashi N."/>
            <person name="Amafuji K."/>
            <person name="Kiridooshi Y."/>
            <person name="Sugita K."/>
            <person name="Strazar M."/>
            <person name="Skelly A."/>
            <person name="Suda W."/>
            <person name="Hattori M."/>
            <person name="Nakamoto N."/>
            <person name="Caballero S."/>
            <person name="Norman J."/>
            <person name="Olle B."/>
            <person name="Tanoue T."/>
            <person name="Arita M."/>
            <person name="Bucci V."/>
            <person name="Atarashi K."/>
            <person name="Xavier R."/>
            <person name="Honda K."/>
        </authorList>
    </citation>
    <scope>NUCLEOTIDE SEQUENCE [LARGE SCALE GENOMIC DNA]</scope>
    <source>
        <strain evidence="5">f13</strain>
    </source>
</reference>
<dbReference type="Pfam" id="PF01569">
    <property type="entry name" value="PAP2"/>
    <property type="match status" value="1"/>
</dbReference>
<dbReference type="InterPro" id="IPR011050">
    <property type="entry name" value="Pectin_lyase_fold/virulence"/>
</dbReference>
<dbReference type="SUPFAM" id="SSF51126">
    <property type="entry name" value="Pectin lyase-like"/>
    <property type="match status" value="1"/>
</dbReference>
<dbReference type="EMBL" id="BAABXL010000001">
    <property type="protein sequence ID" value="GAA6268317.1"/>
    <property type="molecule type" value="Genomic_DNA"/>
</dbReference>
<keyword evidence="1 2" id="KW-0732">Signal</keyword>
<dbReference type="InterPro" id="IPR000326">
    <property type="entry name" value="PAP2/HPO"/>
</dbReference>
<organism evidence="4 5">
    <name type="scientific">Enterocloster alcoholdehydrogenati</name>
    <dbReference type="NCBI Taxonomy" id="2547410"/>
    <lineage>
        <taxon>Bacteria</taxon>
        <taxon>Bacillati</taxon>
        <taxon>Bacillota</taxon>
        <taxon>Clostridia</taxon>
        <taxon>Lachnospirales</taxon>
        <taxon>Lachnospiraceae</taxon>
        <taxon>Enterocloster</taxon>
    </lineage>
</organism>
<dbReference type="SMART" id="SM00014">
    <property type="entry name" value="acidPPc"/>
    <property type="match status" value="1"/>
</dbReference>
<dbReference type="Pfam" id="PF12951">
    <property type="entry name" value="PATR"/>
    <property type="match status" value="1"/>
</dbReference>
<dbReference type="InterPro" id="IPR001011">
    <property type="entry name" value="Acid_Pase_classA_bac"/>
</dbReference>
<dbReference type="InterPro" id="IPR036938">
    <property type="entry name" value="PAP2/HPO_sf"/>
</dbReference>
<accession>A0ABQ0AWA4</accession>
<dbReference type="CDD" id="cd03397">
    <property type="entry name" value="PAP2_acid_phosphatase"/>
    <property type="match status" value="1"/>
</dbReference>
<evidence type="ECO:0000256" key="1">
    <source>
        <dbReference type="ARBA" id="ARBA00022729"/>
    </source>
</evidence>
<evidence type="ECO:0000256" key="2">
    <source>
        <dbReference type="SAM" id="SignalP"/>
    </source>
</evidence>
<proteinExistence type="predicted"/>
<dbReference type="InterPro" id="IPR013425">
    <property type="entry name" value="Autotrns_rpt"/>
</dbReference>
<dbReference type="Proteomes" id="UP001600894">
    <property type="component" value="Unassembled WGS sequence"/>
</dbReference>
<dbReference type="NCBIfam" id="TIGR02601">
    <property type="entry name" value="autotrns_rpt"/>
    <property type="match status" value="1"/>
</dbReference>
<feature type="domain" description="Phosphatidic acid phosphatase type 2/haloperoxidase" evidence="3">
    <location>
        <begin position="183"/>
        <end position="298"/>
    </location>
</feature>
<keyword evidence="5" id="KW-1185">Reference proteome</keyword>
<name>A0ABQ0AWA4_9FIRM</name>
<evidence type="ECO:0000259" key="3">
    <source>
        <dbReference type="SMART" id="SM00014"/>
    </source>
</evidence>
<comment type="caution">
    <text evidence="4">The sequence shown here is derived from an EMBL/GenBank/DDBJ whole genome shotgun (WGS) entry which is preliminary data.</text>
</comment>
<dbReference type="SUPFAM" id="SSF48317">
    <property type="entry name" value="Acid phosphatase/Vanadium-dependent haloperoxidase"/>
    <property type="match status" value="1"/>
</dbReference>
<evidence type="ECO:0000313" key="4">
    <source>
        <dbReference type="EMBL" id="GAA6268317.1"/>
    </source>
</evidence>
<dbReference type="Gene3D" id="1.20.144.10">
    <property type="entry name" value="Phosphatidic acid phosphatase type 2/haloperoxidase"/>
    <property type="match status" value="1"/>
</dbReference>
<feature type="signal peptide" evidence="2">
    <location>
        <begin position="1"/>
        <end position="26"/>
    </location>
</feature>
<evidence type="ECO:0000313" key="5">
    <source>
        <dbReference type="Proteomes" id="UP001600894"/>
    </source>
</evidence>
<sequence>MRYAKFFKQASALGAVLVMTATPVMAATADSTAIDPVPGPHGYFVDTYKTNTMDQQSPQSNAVIGVLSPFLQIWQPGSSWDNGARLGSDGQLLLDQNIFTCITMTQNRTPEQALQAYLTDRQNQNWSALDGLGPYETGFKGLSNAATSLPDEIPADAQNKKYSDKGNENGVWADETSALGSMVKLVNTVRGPHASGNPAKVYYQYMRPFRWSSDVSILPALKPCVAGDPMTDGGFPSGHTNAGYLASLALAYAIPERFQECLTNASEIGNYRIIAGMHSPMDVMGGRTMAMALAAAALNDPANDQLKAAARKEAQDLLLKNPSASEVTYYDNEQLNAIRYNERMTYNMPQTGDATRPMTVPKGAEVLLETRFPYLDDTQRRWVLYSTGLPSGYVFLDDAEGWGRLNLYEAGNGYGSFDVDVTVNMDASKGGFYAFDQWKNDIDGEGSLTKNGSGTLELSGSNSYTGGVHVNGGVLTAASPYAFGYSSVDNNASIRETVDGAVNISGDLTQTRDASLTLDINSSLDVLKVGGAINADGNLILDFTDYPQPPSGTAIITASQLNGTFASVKTIGLTGTKSVEMTDRGVVVR</sequence>
<gene>
    <name evidence="4" type="ORF">F130042H8_13770</name>
</gene>
<dbReference type="RefSeq" id="WP_176254611.1">
    <property type="nucleotide sequence ID" value="NZ_BAABXL010000001.1"/>
</dbReference>
<feature type="chain" id="PRO_5045511426" evidence="2">
    <location>
        <begin position="27"/>
        <end position="589"/>
    </location>
</feature>